<gene>
    <name evidence="2" type="ORF">BJ963_001079</name>
</gene>
<keyword evidence="3" id="KW-1185">Reference proteome</keyword>
<feature type="region of interest" description="Disordered" evidence="1">
    <location>
        <begin position="1"/>
        <end position="20"/>
    </location>
</feature>
<reference evidence="2 3" key="1">
    <citation type="submission" date="2020-07" db="EMBL/GenBank/DDBJ databases">
        <title>Sequencing the genomes of 1000 actinobacteria strains.</title>
        <authorList>
            <person name="Klenk H.-P."/>
        </authorList>
    </citation>
    <scope>NUCLEOTIDE SEQUENCE [LARGE SCALE GENOMIC DNA]</scope>
    <source>
        <strain evidence="2 3">DSM 23871</strain>
    </source>
</reference>
<dbReference type="Gene3D" id="1.10.150.240">
    <property type="entry name" value="Putative phosphatase, domain 2"/>
    <property type="match status" value="1"/>
</dbReference>
<name>A0A852SYM7_9MICO</name>
<dbReference type="RefSeq" id="WP_089910813.1">
    <property type="nucleotide sequence ID" value="NZ_BAAAPX010000001.1"/>
</dbReference>
<organism evidence="2 3">
    <name type="scientific">Leifsonia soli</name>
    <dbReference type="NCBI Taxonomy" id="582665"/>
    <lineage>
        <taxon>Bacteria</taxon>
        <taxon>Bacillati</taxon>
        <taxon>Actinomycetota</taxon>
        <taxon>Actinomycetes</taxon>
        <taxon>Micrococcales</taxon>
        <taxon>Microbacteriaceae</taxon>
        <taxon>Leifsonia</taxon>
    </lineage>
</organism>
<dbReference type="InterPro" id="IPR023214">
    <property type="entry name" value="HAD_sf"/>
</dbReference>
<evidence type="ECO:0000313" key="3">
    <source>
        <dbReference type="Proteomes" id="UP000589620"/>
    </source>
</evidence>
<dbReference type="SFLD" id="SFLDS00003">
    <property type="entry name" value="Haloacid_Dehalogenase"/>
    <property type="match status" value="1"/>
</dbReference>
<dbReference type="GO" id="GO:0050308">
    <property type="term" value="F:sugar-phosphatase activity"/>
    <property type="evidence" value="ECO:0007669"/>
    <property type="project" value="TreeGrafter"/>
</dbReference>
<protein>
    <submittedName>
        <fullName evidence="2">HAD superfamily hydrolase (TIGR01509 family)</fullName>
    </submittedName>
</protein>
<dbReference type="InterPro" id="IPR006439">
    <property type="entry name" value="HAD-SF_hydro_IA"/>
</dbReference>
<dbReference type="CDD" id="cd07505">
    <property type="entry name" value="HAD_BPGM-like"/>
    <property type="match status" value="1"/>
</dbReference>
<dbReference type="SUPFAM" id="SSF56784">
    <property type="entry name" value="HAD-like"/>
    <property type="match status" value="1"/>
</dbReference>
<sequence>MTASSPRSEHTRTDTGSGDVPAAVLWDMDGTLVDTEPYWMASEVELVHSFGGTWTHDDGLLLVGLGLWNSAEILRSRGVAMEPDEIVEWLTDRVQQKLDADGVPWRPGARELLEALRERGVPTALVTMSVRRMAEQIVAQMPFDAFDVIVSGDEVDEPKPAPEPYLRAAELLGVDIRQTVAVEDSLVGLASAVAAGATTIGVPHIVPLPESEEHTLWPTLDGRTADDLFSVARARRGAATR</sequence>
<dbReference type="InterPro" id="IPR051806">
    <property type="entry name" value="HAD-like_SPP"/>
</dbReference>
<dbReference type="Proteomes" id="UP000589620">
    <property type="component" value="Unassembled WGS sequence"/>
</dbReference>
<comment type="caution">
    <text evidence="2">The sequence shown here is derived from an EMBL/GenBank/DDBJ whole genome shotgun (WGS) entry which is preliminary data.</text>
</comment>
<dbReference type="PRINTS" id="PR00413">
    <property type="entry name" value="HADHALOGNASE"/>
</dbReference>
<proteinExistence type="predicted"/>
<evidence type="ECO:0000313" key="2">
    <source>
        <dbReference type="EMBL" id="NYD73560.1"/>
    </source>
</evidence>
<dbReference type="Pfam" id="PF13419">
    <property type="entry name" value="HAD_2"/>
    <property type="match status" value="1"/>
</dbReference>
<keyword evidence="2" id="KW-0378">Hydrolase</keyword>
<dbReference type="InterPro" id="IPR036412">
    <property type="entry name" value="HAD-like_sf"/>
</dbReference>
<evidence type="ECO:0000256" key="1">
    <source>
        <dbReference type="SAM" id="MobiDB-lite"/>
    </source>
</evidence>
<dbReference type="SFLD" id="SFLDG01129">
    <property type="entry name" value="C1.5:_HAD__Beta-PGM__Phosphata"/>
    <property type="match status" value="1"/>
</dbReference>
<accession>A0A852SYM7</accession>
<dbReference type="PANTHER" id="PTHR43481:SF4">
    <property type="entry name" value="GLYCEROL-1-PHOSPHATE PHOSPHOHYDROLASE 1-RELATED"/>
    <property type="match status" value="1"/>
</dbReference>
<dbReference type="AlphaFoldDB" id="A0A852SYM7"/>
<dbReference type="EMBL" id="JACCBJ010000001">
    <property type="protein sequence ID" value="NYD73560.1"/>
    <property type="molecule type" value="Genomic_DNA"/>
</dbReference>
<dbReference type="Gene3D" id="3.40.50.1000">
    <property type="entry name" value="HAD superfamily/HAD-like"/>
    <property type="match status" value="1"/>
</dbReference>
<dbReference type="InterPro" id="IPR023198">
    <property type="entry name" value="PGP-like_dom2"/>
</dbReference>
<dbReference type="InterPro" id="IPR041492">
    <property type="entry name" value="HAD_2"/>
</dbReference>
<dbReference type="NCBIfam" id="TIGR01509">
    <property type="entry name" value="HAD-SF-IA-v3"/>
    <property type="match status" value="1"/>
</dbReference>
<dbReference type="PANTHER" id="PTHR43481">
    <property type="entry name" value="FRUCTOSE-1-PHOSPHATE PHOSPHATASE"/>
    <property type="match status" value="1"/>
</dbReference>